<dbReference type="GO" id="GO:0045739">
    <property type="term" value="P:positive regulation of DNA repair"/>
    <property type="evidence" value="ECO:0007669"/>
    <property type="project" value="TreeGrafter"/>
</dbReference>
<organism evidence="2 3">
    <name type="scientific">Petromyzon marinus</name>
    <name type="common">Sea lamprey</name>
    <dbReference type="NCBI Taxonomy" id="7757"/>
    <lineage>
        <taxon>Eukaryota</taxon>
        <taxon>Metazoa</taxon>
        <taxon>Chordata</taxon>
        <taxon>Craniata</taxon>
        <taxon>Vertebrata</taxon>
        <taxon>Cyclostomata</taxon>
        <taxon>Hyperoartia</taxon>
        <taxon>Petromyzontiformes</taxon>
        <taxon>Petromyzontidae</taxon>
        <taxon>Petromyzon</taxon>
    </lineage>
</organism>
<keyword evidence="2" id="KW-1185">Reference proteome</keyword>
<dbReference type="RefSeq" id="XP_032826360.1">
    <property type="nucleotide sequence ID" value="XM_032970469.1"/>
</dbReference>
<dbReference type="GO" id="GO:0042393">
    <property type="term" value="F:histone binding"/>
    <property type="evidence" value="ECO:0007669"/>
    <property type="project" value="TreeGrafter"/>
</dbReference>
<dbReference type="InterPro" id="IPR038868">
    <property type="entry name" value="RAP80"/>
</dbReference>
<dbReference type="RefSeq" id="XP_032826357.1">
    <property type="nucleotide sequence ID" value="XM_032970466.1"/>
</dbReference>
<reference evidence="3 4" key="1">
    <citation type="submission" date="2025-04" db="UniProtKB">
        <authorList>
            <consortium name="RefSeq"/>
        </authorList>
    </citation>
    <scope>IDENTIFICATION</scope>
    <source>
        <tissue evidence="3 4">Sperm</tissue>
    </source>
</reference>
<feature type="compositionally biased region" description="Basic and acidic residues" evidence="1">
    <location>
        <begin position="396"/>
        <end position="407"/>
    </location>
</feature>
<dbReference type="PANTHER" id="PTHR15932:SF2">
    <property type="entry name" value="BRCA1-A COMPLEX SUBUNIT RAP80"/>
    <property type="match status" value="1"/>
</dbReference>
<evidence type="ECO:0000313" key="2">
    <source>
        <dbReference type="Proteomes" id="UP001318040"/>
    </source>
</evidence>
<dbReference type="RefSeq" id="XP_032826359.1">
    <property type="nucleotide sequence ID" value="XM_032970468.1"/>
</dbReference>
<evidence type="ECO:0000313" key="6">
    <source>
        <dbReference type="RefSeq" id="XP_032826360.1"/>
    </source>
</evidence>
<evidence type="ECO:0000256" key="1">
    <source>
        <dbReference type="SAM" id="MobiDB-lite"/>
    </source>
</evidence>
<feature type="compositionally biased region" description="Polar residues" evidence="1">
    <location>
        <begin position="805"/>
        <end position="829"/>
    </location>
</feature>
<feature type="compositionally biased region" description="Basic residues" evidence="1">
    <location>
        <begin position="178"/>
        <end position="190"/>
    </location>
</feature>
<feature type="compositionally biased region" description="Basic and acidic residues" evidence="1">
    <location>
        <begin position="471"/>
        <end position="480"/>
    </location>
</feature>
<feature type="region of interest" description="Disordered" evidence="1">
    <location>
        <begin position="713"/>
        <end position="734"/>
    </location>
</feature>
<feature type="compositionally biased region" description="Polar residues" evidence="1">
    <location>
        <begin position="153"/>
        <end position="163"/>
    </location>
</feature>
<dbReference type="PANTHER" id="PTHR15932">
    <property type="entry name" value="UBIQUITIN INTERACTION MOTIF-CONTAINING PROTEIN 1"/>
    <property type="match status" value="1"/>
</dbReference>
<dbReference type="Proteomes" id="UP001318040">
    <property type="component" value="Chromosome 43"/>
</dbReference>
<feature type="compositionally biased region" description="Basic residues" evidence="1">
    <location>
        <begin position="876"/>
        <end position="891"/>
    </location>
</feature>
<feature type="region of interest" description="Disordered" evidence="1">
    <location>
        <begin position="530"/>
        <end position="556"/>
    </location>
</feature>
<feature type="region of interest" description="Disordered" evidence="1">
    <location>
        <begin position="1"/>
        <end position="67"/>
    </location>
</feature>
<feature type="region of interest" description="Disordered" evidence="1">
    <location>
        <begin position="80"/>
        <end position="233"/>
    </location>
</feature>
<dbReference type="RefSeq" id="XP_032826358.1">
    <property type="nucleotide sequence ID" value="XM_032970467.1"/>
</dbReference>
<feature type="compositionally biased region" description="Basic and acidic residues" evidence="1">
    <location>
        <begin position="431"/>
        <end position="441"/>
    </location>
</feature>
<feature type="compositionally biased region" description="Basic and acidic residues" evidence="1">
    <location>
        <begin position="208"/>
        <end position="233"/>
    </location>
</feature>
<evidence type="ECO:0000313" key="4">
    <source>
        <dbReference type="RefSeq" id="XP_032826358.1"/>
    </source>
</evidence>
<feature type="compositionally biased region" description="Basic and acidic residues" evidence="1">
    <location>
        <begin position="350"/>
        <end position="369"/>
    </location>
</feature>
<feature type="compositionally biased region" description="Basic residues" evidence="1">
    <location>
        <begin position="457"/>
        <end position="470"/>
    </location>
</feature>
<proteinExistence type="predicted"/>
<feature type="compositionally biased region" description="Basic and acidic residues" evidence="1">
    <location>
        <begin position="48"/>
        <end position="60"/>
    </location>
</feature>
<dbReference type="GO" id="GO:0070530">
    <property type="term" value="F:K63-linked polyubiquitin modification-dependent protein binding"/>
    <property type="evidence" value="ECO:0007669"/>
    <property type="project" value="InterPro"/>
</dbReference>
<evidence type="ECO:0000313" key="3">
    <source>
        <dbReference type="RefSeq" id="XP_032826357.1"/>
    </source>
</evidence>
<dbReference type="GO" id="GO:0006302">
    <property type="term" value="P:double-strand break repair"/>
    <property type="evidence" value="ECO:0007669"/>
    <property type="project" value="InterPro"/>
</dbReference>
<feature type="region of interest" description="Disordered" evidence="1">
    <location>
        <begin position="350"/>
        <end position="480"/>
    </location>
</feature>
<dbReference type="AlphaFoldDB" id="A0AAJ7X9U9"/>
<feature type="compositionally biased region" description="Acidic residues" evidence="1">
    <location>
        <begin position="410"/>
        <end position="430"/>
    </location>
</feature>
<dbReference type="GO" id="GO:0070531">
    <property type="term" value="C:BRCA1-A complex"/>
    <property type="evidence" value="ECO:0007669"/>
    <property type="project" value="InterPro"/>
</dbReference>
<dbReference type="RefSeq" id="XP_032826361.1">
    <property type="nucleotide sequence ID" value="XM_032970470.1"/>
</dbReference>
<feature type="region of interest" description="Disordered" evidence="1">
    <location>
        <begin position="794"/>
        <end position="832"/>
    </location>
</feature>
<feature type="compositionally biased region" description="Basic and acidic residues" evidence="1">
    <location>
        <begin position="531"/>
        <end position="540"/>
    </location>
</feature>
<feature type="compositionally biased region" description="Low complexity" evidence="1">
    <location>
        <begin position="133"/>
        <end position="145"/>
    </location>
</feature>
<feature type="region of interest" description="Disordered" evidence="1">
    <location>
        <begin position="870"/>
        <end position="891"/>
    </location>
</feature>
<dbReference type="CTD" id="51720"/>
<feature type="compositionally biased region" description="Polar residues" evidence="1">
    <location>
        <begin position="113"/>
        <end position="128"/>
    </location>
</feature>
<evidence type="ECO:0000313" key="5">
    <source>
        <dbReference type="RefSeq" id="XP_032826359.1"/>
    </source>
</evidence>
<feature type="compositionally biased region" description="Basic and acidic residues" evidence="1">
    <location>
        <begin position="80"/>
        <end position="97"/>
    </location>
</feature>
<gene>
    <name evidence="3 4 5 6 7 8" type="primary">UIMC1</name>
</gene>
<accession>A0AAJ7X9U9</accession>
<sequence>MSKITVEIIDSNQSSVDDEDSGPSGRLDGKQREAGANRPGARTAQTRGTREQRAQQRDFIKCVTDMSEDEQVVLAMKISCEEREERQTQDKSTDLKTSEVSSSDGSPPRVLGSVSSRSTTGRAQTWTTRQHRSPASGTASATDSGGSRDSKLNTDASQQSSDSHGADDEDSIKSDRARKPRTHISLKRKNTQSSSVINKKAKVLPALGEEHPIEFATQSKDRNDDVGVDDEPRTRSIRDRPIVFDAGGLRHDIGTGENGPGQVERNNRLISGGAKATEGGALPCGPSGRTLGRDDVVNYYWGVPFCPAGLNPDEYTSVILCQLQTYAAVAKQQQRRLLRKADMCEALPEPAKDRRWRGRSEARAGDAKRQPFAAGEESGAAGEEKQGVSVQGGRSTPREWWEEKEGSDNVNEDEGLSKDEDEGENEDSESSAEKVREKSTDSLRASTMSPPDEKVKRLPKCKLQRRKGLPQHKDVKYSDTPKLGEIEYGKICDDDEDDDFISLPTLKRVSGTPQRRADEVVFLEDNCTAGERGRTARRDSSAFSTGSPYLAKNTRSDNCSKNEMMLSTGSLQPRKLTLANFSAVDGKIQTPTRVRKESDGKMTEHIGEKVDVKHRANNSKVTSPKINEHEFDLILDDDDDNNDDDKQTNQHDCTRKTATGDCKEYKNQSGDSNDVIKVRDIEGKLTTSPSANDGTIVTNKAKLKVMQCEEEGVMERYEETPEPSLQSSDGSDRKHVLSLQKHNLQRKNEQKERLEKTVPCPLCLVEFLASHIEQHASECCISEDVDDAENYVPSNSKMEVPSWSREGSTGASRQTFVPESDSNSSTSLVSEREVADGSDNILEGIVISNSPIKSFRSISQSPDCLIDFKNQFNKPARPRTGFRKHKPGRRR</sequence>
<dbReference type="KEGG" id="pmrn:116951667"/>
<evidence type="ECO:0000313" key="7">
    <source>
        <dbReference type="RefSeq" id="XP_032826361.1"/>
    </source>
</evidence>
<protein>
    <submittedName>
        <fullName evidence="3 4">BRCA1-A complex subunit RAP80</fullName>
    </submittedName>
</protein>
<evidence type="ECO:0000313" key="8">
    <source>
        <dbReference type="RefSeq" id="XP_032826362.1"/>
    </source>
</evidence>
<name>A0AAJ7X9U9_PETMA</name>
<dbReference type="RefSeq" id="XP_032826362.1">
    <property type="nucleotide sequence ID" value="XM_032970471.1"/>
</dbReference>